<name>A0A4Z1PVL6_9PEZI</name>
<comment type="similarity">
    <text evidence="7">Belongs to the UPF0743 family.</text>
</comment>
<feature type="compositionally biased region" description="Basic and acidic residues" evidence="9">
    <location>
        <begin position="336"/>
        <end position="349"/>
    </location>
</feature>
<dbReference type="PANTHER" id="PTHR13100:SF10">
    <property type="entry name" value="CELL GROWTH-REGULATING NUCLEOLAR PROTEIN"/>
    <property type="match status" value="1"/>
</dbReference>
<comment type="caution">
    <text evidence="11">The sequence shown here is derived from an EMBL/GenBank/DDBJ whole genome shotgun (WGS) entry which is preliminary data.</text>
</comment>
<keyword evidence="12" id="KW-1185">Reference proteome</keyword>
<protein>
    <submittedName>
        <fullName evidence="11">Zinc finger C2H2 LYAR-type protein</fullName>
    </submittedName>
</protein>
<feature type="compositionally biased region" description="Basic and acidic residues" evidence="9">
    <location>
        <begin position="376"/>
        <end position="404"/>
    </location>
</feature>
<sequence>MVSFSCESCNDVLTKKKLDQHRNQCRGCTFTCLDCSVHFQGVDYRAHTSCISEAQKYQGALYKEKKKGPKQKQNGATPVNNQQLVRKAYVEEEADIRVAIVDAPPRAPSPPPPSGFNVFDFLEEASAVGPPEAPVPENNSRLIDDREYESSSGSDSGSDLSEDDDSEDMDTDPTDPAQDAFDEARQYMKHELLKQGYGYERYDPHTQLPMSPAEHSFVTPAPRHSRNISSVSADSVTKESNRKRKRGHPEELDLSSAQFLNADVDMTDIAPVAHSGLTGGLNRLLPRTDFPPSPPDMDGIDTSPPNSPIKRTKHSREDKERGRTKEKEKEKKKKSSGKDKTKKKEEKAAKEKKKASRLQGELVKSGGQWVRRRPRKDSSNAEAPTEKPTENTAKRQQKQLEYKATEASGDETNDQALILHPDKMYSHAQTFMSLVTKGPESEKGCSINKALKRYHRERGTKNADAEKDLWKILRMKRNDRGEVVLFVEGMDL</sequence>
<feature type="region of interest" description="Disordered" evidence="9">
    <location>
        <begin position="128"/>
        <end position="178"/>
    </location>
</feature>
<dbReference type="FunFam" id="3.30.1490.490:FF:000001">
    <property type="entry name" value="cell growth-regulating nucleolar protein-like"/>
    <property type="match status" value="1"/>
</dbReference>
<keyword evidence="2" id="KW-0479">Metal-binding</keyword>
<dbReference type="PANTHER" id="PTHR13100">
    <property type="entry name" value="CELL GROWTH-REGULATING NUCLEOLAR PROTEIN LYAR"/>
    <property type="match status" value="1"/>
</dbReference>
<evidence type="ECO:0000256" key="5">
    <source>
        <dbReference type="ARBA" id="ARBA00022833"/>
    </source>
</evidence>
<dbReference type="InterPro" id="IPR014898">
    <property type="entry name" value="Znf_C2H2_LYAR"/>
</dbReference>
<organism evidence="11 12">
    <name type="scientific">Venturia nashicola</name>
    <dbReference type="NCBI Taxonomy" id="86259"/>
    <lineage>
        <taxon>Eukaryota</taxon>
        <taxon>Fungi</taxon>
        <taxon>Dikarya</taxon>
        <taxon>Ascomycota</taxon>
        <taxon>Pezizomycotina</taxon>
        <taxon>Dothideomycetes</taxon>
        <taxon>Pleosporomycetidae</taxon>
        <taxon>Venturiales</taxon>
        <taxon>Venturiaceae</taxon>
        <taxon>Venturia</taxon>
    </lineage>
</organism>
<feature type="domain" description="Zinc finger C2H2 LYAR-type" evidence="10">
    <location>
        <begin position="30"/>
        <end position="57"/>
    </location>
</feature>
<evidence type="ECO:0000313" key="11">
    <source>
        <dbReference type="EMBL" id="TID27460.1"/>
    </source>
</evidence>
<evidence type="ECO:0000256" key="2">
    <source>
        <dbReference type="ARBA" id="ARBA00022723"/>
    </source>
</evidence>
<dbReference type="GO" id="GO:0006364">
    <property type="term" value="P:rRNA processing"/>
    <property type="evidence" value="ECO:0007669"/>
    <property type="project" value="TreeGrafter"/>
</dbReference>
<evidence type="ECO:0000256" key="9">
    <source>
        <dbReference type="SAM" id="MobiDB-lite"/>
    </source>
</evidence>
<accession>A0A4Z1PVL6</accession>
<feature type="compositionally biased region" description="Acidic residues" evidence="9">
    <location>
        <begin position="160"/>
        <end position="173"/>
    </location>
</feature>
<feature type="compositionally biased region" description="Low complexity" evidence="9">
    <location>
        <begin position="150"/>
        <end position="159"/>
    </location>
</feature>
<evidence type="ECO:0000256" key="8">
    <source>
        <dbReference type="PROSITE-ProRule" id="PRU01145"/>
    </source>
</evidence>
<dbReference type="GO" id="GO:0005730">
    <property type="term" value="C:nucleolus"/>
    <property type="evidence" value="ECO:0007669"/>
    <property type="project" value="TreeGrafter"/>
</dbReference>
<dbReference type="PROSITE" id="PS51804">
    <property type="entry name" value="ZF_C2HC_LYAR"/>
    <property type="match status" value="2"/>
</dbReference>
<comment type="subcellular location">
    <subcellularLocation>
        <location evidence="1">Nucleus</location>
    </subcellularLocation>
</comment>
<keyword evidence="6" id="KW-0539">Nucleus</keyword>
<proteinExistence type="inferred from homology"/>
<keyword evidence="3" id="KW-0677">Repeat</keyword>
<dbReference type="Proteomes" id="UP000298493">
    <property type="component" value="Unassembled WGS sequence"/>
</dbReference>
<evidence type="ECO:0000256" key="4">
    <source>
        <dbReference type="ARBA" id="ARBA00022771"/>
    </source>
</evidence>
<dbReference type="GO" id="GO:0003677">
    <property type="term" value="F:DNA binding"/>
    <property type="evidence" value="ECO:0007669"/>
    <property type="project" value="InterPro"/>
</dbReference>
<dbReference type="EMBL" id="SNSC02000001">
    <property type="protein sequence ID" value="TID27460.1"/>
    <property type="molecule type" value="Genomic_DNA"/>
</dbReference>
<dbReference type="AlphaFoldDB" id="A0A4Z1PVL6"/>
<evidence type="ECO:0000256" key="1">
    <source>
        <dbReference type="ARBA" id="ARBA00004123"/>
    </source>
</evidence>
<evidence type="ECO:0000259" key="10">
    <source>
        <dbReference type="Pfam" id="PF08790"/>
    </source>
</evidence>
<evidence type="ECO:0000256" key="6">
    <source>
        <dbReference type="ARBA" id="ARBA00023242"/>
    </source>
</evidence>
<keyword evidence="4 8" id="KW-0863">Zinc-finger</keyword>
<evidence type="ECO:0000256" key="3">
    <source>
        <dbReference type="ARBA" id="ARBA00022737"/>
    </source>
</evidence>
<dbReference type="SUPFAM" id="SSF57667">
    <property type="entry name" value="beta-beta-alpha zinc fingers"/>
    <property type="match status" value="2"/>
</dbReference>
<evidence type="ECO:0000313" key="12">
    <source>
        <dbReference type="Proteomes" id="UP000298493"/>
    </source>
</evidence>
<dbReference type="GO" id="GO:0000122">
    <property type="term" value="P:negative regulation of transcription by RNA polymerase II"/>
    <property type="evidence" value="ECO:0007669"/>
    <property type="project" value="TreeGrafter"/>
</dbReference>
<dbReference type="Pfam" id="PF08790">
    <property type="entry name" value="zf-LYAR"/>
    <property type="match status" value="1"/>
</dbReference>
<gene>
    <name evidence="11" type="ORF">E6O75_ATG00227</name>
</gene>
<keyword evidence="5" id="KW-0862">Zinc</keyword>
<dbReference type="InterPro" id="IPR039999">
    <property type="entry name" value="LYAR"/>
</dbReference>
<feature type="compositionally biased region" description="Basic and acidic residues" evidence="9">
    <location>
        <begin position="315"/>
        <end position="329"/>
    </location>
</feature>
<dbReference type="OrthoDB" id="21474at2759"/>
<dbReference type="STRING" id="86259.A0A4Z1PVL6"/>
<feature type="region of interest" description="Disordered" evidence="9">
    <location>
        <begin position="203"/>
        <end position="256"/>
    </location>
</feature>
<feature type="region of interest" description="Disordered" evidence="9">
    <location>
        <begin position="273"/>
        <end position="413"/>
    </location>
</feature>
<dbReference type="Gene3D" id="3.30.1490.490">
    <property type="match status" value="1"/>
</dbReference>
<evidence type="ECO:0000256" key="7">
    <source>
        <dbReference type="ARBA" id="ARBA00061084"/>
    </source>
</evidence>
<dbReference type="GO" id="GO:0008270">
    <property type="term" value="F:zinc ion binding"/>
    <property type="evidence" value="ECO:0007669"/>
    <property type="project" value="UniProtKB-KW"/>
</dbReference>
<dbReference type="InterPro" id="IPR036236">
    <property type="entry name" value="Znf_C2H2_sf"/>
</dbReference>
<reference evidence="11 12" key="1">
    <citation type="submission" date="2019-04" db="EMBL/GenBank/DDBJ databases">
        <title>High contiguity whole genome sequence and gene annotation resource for two Venturia nashicola isolates.</title>
        <authorList>
            <person name="Prokchorchik M."/>
            <person name="Won K."/>
            <person name="Lee Y."/>
            <person name="Choi E.D."/>
            <person name="Segonzac C."/>
            <person name="Sohn K.H."/>
        </authorList>
    </citation>
    <scope>NUCLEOTIDE SEQUENCE [LARGE SCALE GENOMIC DNA]</scope>
    <source>
        <strain evidence="11 12">PRI2</strain>
    </source>
</reference>